<accession>A0A2R8CKZ2</accession>
<dbReference type="Proteomes" id="UP000244934">
    <property type="component" value="Unassembled WGS sequence"/>
</dbReference>
<sequence length="78" mass="8891">MELAVERSLVPGLNRCGSLLIALQRAARRIMAFEYAITRLLSENQALLERIGKPALFIKRDIEAFDGFTARHTIQHLR</sequence>
<name>A0A2R8CKZ2_9GAMM</name>
<evidence type="ECO:0000313" key="1">
    <source>
        <dbReference type="EMBL" id="SPJ33587.1"/>
    </source>
</evidence>
<gene>
    <name evidence="1" type="ORF">KSP9073_01596</name>
</gene>
<dbReference type="AlphaFoldDB" id="A0A2R8CKZ2"/>
<dbReference type="EMBL" id="ONZI01000002">
    <property type="protein sequence ID" value="SPJ33587.1"/>
    <property type="molecule type" value="Genomic_DNA"/>
</dbReference>
<keyword evidence="2" id="KW-1185">Reference proteome</keyword>
<evidence type="ECO:0000313" key="2">
    <source>
        <dbReference type="Proteomes" id="UP000244934"/>
    </source>
</evidence>
<reference evidence="2" key="1">
    <citation type="submission" date="2018-03" db="EMBL/GenBank/DDBJ databases">
        <authorList>
            <person name="Navarro De La Torre S."/>
        </authorList>
    </citation>
    <scope>NUCLEOTIDE SEQUENCE [LARGE SCALE GENOMIC DNA]</scope>
    <source>
        <strain evidence="2">EAod3</strain>
    </source>
</reference>
<organism evidence="1 2">
    <name type="scientific">Kushneria phyllosphaerae</name>
    <dbReference type="NCBI Taxonomy" id="2100822"/>
    <lineage>
        <taxon>Bacteria</taxon>
        <taxon>Pseudomonadati</taxon>
        <taxon>Pseudomonadota</taxon>
        <taxon>Gammaproteobacteria</taxon>
        <taxon>Oceanospirillales</taxon>
        <taxon>Halomonadaceae</taxon>
        <taxon>Kushneria</taxon>
    </lineage>
</organism>
<proteinExistence type="predicted"/>
<protein>
    <submittedName>
        <fullName evidence="1">Uncharacterized protein</fullName>
    </submittedName>
</protein>